<dbReference type="Gene3D" id="3.40.50.2000">
    <property type="entry name" value="Glycogen Phosphorylase B"/>
    <property type="match status" value="1"/>
</dbReference>
<dbReference type="Proteomes" id="UP000015105">
    <property type="component" value="Chromosome 7D"/>
</dbReference>
<sequence>RHMPLCTRTKLALAGRRGQRLSPRQKHLLCIHTTHSRTYTATQSPMAPSSTNRGRRRVVLLPLPYQGHINPMLRLAAALYSRGLAITILHPETRAPDRRKLPADYRLVTIPDNIPPELAASEDIASFVFALNKNCAAPFRDYLAGALRAEEEGEDGRVAFVVADVDWFAPLSVARELGVAALALMTSSAARFLVYQAYPSLCRKGYLPVQASMMSSTYLTVDSMESFNDVEASLGDIKEKVVIRITGCNPPSDAQQLMHAATICRAKNRGSSVKIKGFEVL</sequence>
<name>A0A453T2K7_AEGTS</name>
<evidence type="ECO:0000256" key="1">
    <source>
        <dbReference type="ARBA" id="ARBA00009995"/>
    </source>
</evidence>
<dbReference type="PANTHER" id="PTHR11926">
    <property type="entry name" value="GLUCOSYL/GLUCURONOSYL TRANSFERASES"/>
    <property type="match status" value="1"/>
</dbReference>
<protein>
    <recommendedName>
        <fullName evidence="4">Glycosyltransferase</fullName>
    </recommendedName>
</protein>
<reference evidence="3" key="2">
    <citation type="journal article" date="2017" name="Nat. Plants">
        <title>The Aegilops tauschii genome reveals multiple impacts of transposons.</title>
        <authorList>
            <person name="Zhao G."/>
            <person name="Zou C."/>
            <person name="Li K."/>
            <person name="Wang K."/>
            <person name="Li T."/>
            <person name="Gao L."/>
            <person name="Zhang X."/>
            <person name="Wang H."/>
            <person name="Yang Z."/>
            <person name="Liu X."/>
            <person name="Jiang W."/>
            <person name="Mao L."/>
            <person name="Kong X."/>
            <person name="Jiao Y."/>
            <person name="Jia J."/>
        </authorList>
    </citation>
    <scope>NUCLEOTIDE SEQUENCE [LARGE SCALE GENOMIC DNA]</scope>
    <source>
        <strain evidence="3">cv. AL8/78</strain>
    </source>
</reference>
<evidence type="ECO:0000313" key="2">
    <source>
        <dbReference type="EnsemblPlants" id="AET7Gv21202600.3"/>
    </source>
</evidence>
<reference evidence="2" key="4">
    <citation type="submission" date="2019-03" db="UniProtKB">
        <authorList>
            <consortium name="EnsemblPlants"/>
        </authorList>
    </citation>
    <scope>IDENTIFICATION</scope>
</reference>
<keyword evidence="3" id="KW-1185">Reference proteome</keyword>
<dbReference type="GO" id="GO:0080044">
    <property type="term" value="F:quercetin 7-O-glucosyltransferase activity"/>
    <property type="evidence" value="ECO:0007669"/>
    <property type="project" value="TreeGrafter"/>
</dbReference>
<dbReference type="AlphaFoldDB" id="A0A453T2K7"/>
<reference evidence="2" key="5">
    <citation type="journal article" date="2021" name="G3 (Bethesda)">
        <title>Aegilops tauschii genome assembly Aet v5.0 features greater sequence contiguity and improved annotation.</title>
        <authorList>
            <person name="Wang L."/>
            <person name="Zhu T."/>
            <person name="Rodriguez J.C."/>
            <person name="Deal K.R."/>
            <person name="Dubcovsky J."/>
            <person name="McGuire P.E."/>
            <person name="Lux T."/>
            <person name="Spannagl M."/>
            <person name="Mayer K.F.X."/>
            <person name="Baldrich P."/>
            <person name="Meyers B.C."/>
            <person name="Huo N."/>
            <person name="Gu Y.Q."/>
            <person name="Zhou H."/>
            <person name="Devos K.M."/>
            <person name="Bennetzen J.L."/>
            <person name="Unver T."/>
            <person name="Budak H."/>
            <person name="Gulick P.J."/>
            <person name="Galiba G."/>
            <person name="Kalapos B."/>
            <person name="Nelson D.R."/>
            <person name="Li P."/>
            <person name="You F.M."/>
            <person name="Luo M.C."/>
            <person name="Dvorak J."/>
        </authorList>
    </citation>
    <scope>NUCLEOTIDE SEQUENCE [LARGE SCALE GENOMIC DNA]</scope>
    <source>
        <strain evidence="2">cv. AL8/78</strain>
    </source>
</reference>
<dbReference type="EnsemblPlants" id="AET7Gv21202600.3">
    <property type="protein sequence ID" value="AET7Gv21202600.3"/>
    <property type="gene ID" value="AET7Gv21202600"/>
</dbReference>
<organism evidence="2 3">
    <name type="scientific">Aegilops tauschii subsp. strangulata</name>
    <name type="common">Goatgrass</name>
    <dbReference type="NCBI Taxonomy" id="200361"/>
    <lineage>
        <taxon>Eukaryota</taxon>
        <taxon>Viridiplantae</taxon>
        <taxon>Streptophyta</taxon>
        <taxon>Embryophyta</taxon>
        <taxon>Tracheophyta</taxon>
        <taxon>Spermatophyta</taxon>
        <taxon>Magnoliopsida</taxon>
        <taxon>Liliopsida</taxon>
        <taxon>Poales</taxon>
        <taxon>Poaceae</taxon>
        <taxon>BOP clade</taxon>
        <taxon>Pooideae</taxon>
        <taxon>Triticodae</taxon>
        <taxon>Triticeae</taxon>
        <taxon>Triticinae</taxon>
        <taxon>Aegilops</taxon>
    </lineage>
</organism>
<dbReference type="Gramene" id="AET7Gv21202600.3">
    <property type="protein sequence ID" value="AET7Gv21202600.3"/>
    <property type="gene ID" value="AET7Gv21202600"/>
</dbReference>
<dbReference type="GO" id="GO:0080043">
    <property type="term" value="F:quercetin 3-O-glucosyltransferase activity"/>
    <property type="evidence" value="ECO:0007669"/>
    <property type="project" value="TreeGrafter"/>
</dbReference>
<proteinExistence type="inferred from homology"/>
<reference evidence="3" key="1">
    <citation type="journal article" date="2014" name="Science">
        <title>Ancient hybridizations among the ancestral genomes of bread wheat.</title>
        <authorList>
            <consortium name="International Wheat Genome Sequencing Consortium,"/>
            <person name="Marcussen T."/>
            <person name="Sandve S.R."/>
            <person name="Heier L."/>
            <person name="Spannagl M."/>
            <person name="Pfeifer M."/>
            <person name="Jakobsen K.S."/>
            <person name="Wulff B.B."/>
            <person name="Steuernagel B."/>
            <person name="Mayer K.F."/>
            <person name="Olsen O.A."/>
        </authorList>
    </citation>
    <scope>NUCLEOTIDE SEQUENCE [LARGE SCALE GENOMIC DNA]</scope>
    <source>
        <strain evidence="3">cv. AL8/78</strain>
    </source>
</reference>
<dbReference type="PANTHER" id="PTHR11926:SF1395">
    <property type="entry name" value="GLYCOSYLTRANSFERASE"/>
    <property type="match status" value="1"/>
</dbReference>
<dbReference type="SUPFAM" id="SSF53756">
    <property type="entry name" value="UDP-Glycosyltransferase/glycogen phosphorylase"/>
    <property type="match status" value="1"/>
</dbReference>
<reference evidence="2" key="3">
    <citation type="journal article" date="2017" name="Nature">
        <title>Genome sequence of the progenitor of the wheat D genome Aegilops tauschii.</title>
        <authorList>
            <person name="Luo M.C."/>
            <person name="Gu Y.Q."/>
            <person name="Puiu D."/>
            <person name="Wang H."/>
            <person name="Twardziok S.O."/>
            <person name="Deal K.R."/>
            <person name="Huo N."/>
            <person name="Zhu T."/>
            <person name="Wang L."/>
            <person name="Wang Y."/>
            <person name="McGuire P.E."/>
            <person name="Liu S."/>
            <person name="Long H."/>
            <person name="Ramasamy R.K."/>
            <person name="Rodriguez J.C."/>
            <person name="Van S.L."/>
            <person name="Yuan L."/>
            <person name="Wang Z."/>
            <person name="Xia Z."/>
            <person name="Xiao L."/>
            <person name="Anderson O.D."/>
            <person name="Ouyang S."/>
            <person name="Liang Y."/>
            <person name="Zimin A.V."/>
            <person name="Pertea G."/>
            <person name="Qi P."/>
            <person name="Bennetzen J.L."/>
            <person name="Dai X."/>
            <person name="Dawson M.W."/>
            <person name="Muller H.G."/>
            <person name="Kugler K."/>
            <person name="Rivarola-Duarte L."/>
            <person name="Spannagl M."/>
            <person name="Mayer K.F.X."/>
            <person name="Lu F.H."/>
            <person name="Bevan M.W."/>
            <person name="Leroy P."/>
            <person name="Li P."/>
            <person name="You F.M."/>
            <person name="Sun Q."/>
            <person name="Liu Z."/>
            <person name="Lyons E."/>
            <person name="Wicker T."/>
            <person name="Salzberg S.L."/>
            <person name="Devos K.M."/>
            <person name="Dvorak J."/>
        </authorList>
    </citation>
    <scope>NUCLEOTIDE SEQUENCE [LARGE SCALE GENOMIC DNA]</scope>
    <source>
        <strain evidence="2">cv. AL8/78</strain>
    </source>
</reference>
<evidence type="ECO:0008006" key="4">
    <source>
        <dbReference type="Google" id="ProtNLM"/>
    </source>
</evidence>
<accession>A0A453T2K7</accession>
<comment type="similarity">
    <text evidence="1">Belongs to the UDP-glycosyltransferase family.</text>
</comment>
<evidence type="ECO:0000313" key="3">
    <source>
        <dbReference type="Proteomes" id="UP000015105"/>
    </source>
</evidence>